<gene>
    <name evidence="2" type="ORF">OS493_018064</name>
</gene>
<dbReference type="Proteomes" id="UP001163046">
    <property type="component" value="Unassembled WGS sequence"/>
</dbReference>
<keyword evidence="1" id="KW-0732">Signal</keyword>
<dbReference type="EMBL" id="MU827311">
    <property type="protein sequence ID" value="KAJ7360080.1"/>
    <property type="molecule type" value="Genomic_DNA"/>
</dbReference>
<feature type="chain" id="PRO_5040870278" evidence="1">
    <location>
        <begin position="17"/>
        <end position="154"/>
    </location>
</feature>
<dbReference type="AlphaFoldDB" id="A0A9W9YRE8"/>
<organism evidence="2 3">
    <name type="scientific">Desmophyllum pertusum</name>
    <dbReference type="NCBI Taxonomy" id="174260"/>
    <lineage>
        <taxon>Eukaryota</taxon>
        <taxon>Metazoa</taxon>
        <taxon>Cnidaria</taxon>
        <taxon>Anthozoa</taxon>
        <taxon>Hexacorallia</taxon>
        <taxon>Scleractinia</taxon>
        <taxon>Caryophylliina</taxon>
        <taxon>Caryophylliidae</taxon>
        <taxon>Desmophyllum</taxon>
    </lineage>
</organism>
<evidence type="ECO:0000313" key="3">
    <source>
        <dbReference type="Proteomes" id="UP001163046"/>
    </source>
</evidence>
<name>A0A9W9YRE8_9CNID</name>
<evidence type="ECO:0000313" key="2">
    <source>
        <dbReference type="EMBL" id="KAJ7360080.1"/>
    </source>
</evidence>
<protein>
    <submittedName>
        <fullName evidence="2">Uncharacterized protein</fullName>
    </submittedName>
</protein>
<feature type="signal peptide" evidence="1">
    <location>
        <begin position="1"/>
        <end position="16"/>
    </location>
</feature>
<keyword evidence="3" id="KW-1185">Reference proteome</keyword>
<accession>A0A9W9YRE8</accession>
<evidence type="ECO:0000256" key="1">
    <source>
        <dbReference type="SAM" id="SignalP"/>
    </source>
</evidence>
<sequence>MALAAATTLFSQTCFAVLWKRLRIAFGCLQAADEQEEEQERQNEQANVDGVGGHKVRVENVISCCGGGTVNLKEVESYSRQRVTEAPDIERREGRGLKSANAECRLQITDETVAHLEAFIQTHCFRERMREIIAEVLVDDAVHSYSETQEEEEE</sequence>
<comment type="caution">
    <text evidence="2">The sequence shown here is derived from an EMBL/GenBank/DDBJ whole genome shotgun (WGS) entry which is preliminary data.</text>
</comment>
<reference evidence="2" key="1">
    <citation type="submission" date="2023-01" db="EMBL/GenBank/DDBJ databases">
        <title>Genome assembly of the deep-sea coral Lophelia pertusa.</title>
        <authorList>
            <person name="Herrera S."/>
            <person name="Cordes E."/>
        </authorList>
    </citation>
    <scope>NUCLEOTIDE SEQUENCE</scope>
    <source>
        <strain evidence="2">USNM1676648</strain>
        <tissue evidence="2">Polyp</tissue>
    </source>
</reference>
<proteinExistence type="predicted"/>